<dbReference type="SUPFAM" id="SSF53474">
    <property type="entry name" value="alpha/beta-Hydrolases"/>
    <property type="match status" value="1"/>
</dbReference>
<evidence type="ECO:0000313" key="2">
    <source>
        <dbReference type="EMBL" id="NSL54341.1"/>
    </source>
</evidence>
<accession>A0ABX2IJ35</accession>
<organism evidence="2 3">
    <name type="scientific">Uliginosibacterium aquaticum</name>
    <dbReference type="NCBI Taxonomy" id="2731212"/>
    <lineage>
        <taxon>Bacteria</taxon>
        <taxon>Pseudomonadati</taxon>
        <taxon>Pseudomonadota</taxon>
        <taxon>Betaproteobacteria</taxon>
        <taxon>Rhodocyclales</taxon>
        <taxon>Zoogloeaceae</taxon>
        <taxon>Uliginosibacterium</taxon>
    </lineage>
</organism>
<dbReference type="PANTHER" id="PTHR36837:SF2">
    <property type="entry name" value="POLY(3-HYDROXYALKANOATE) POLYMERASE SUBUNIT PHAC"/>
    <property type="match status" value="1"/>
</dbReference>
<sequence>MFTEFTQQLRNSFELYQKSSHLFSRRSEVANTQATARFKEALAEAMGGKITPQEFWSDYGDYVVDFAQRSVLFMDTLRQRGNNYLEHVKAGQPPLLHFDYEVVLDARKFDTPVNYMLLKIIPPAGVKIDPKLRPYIIIDPRAGHGPGIGGFKDDSQVGVALREGHPVYFVSFHPKPEPGQTLLDVCEAERRFVAEVRRLHPHSPKPVLVGNCQGGWAAMMLAASNPEDTGPIVINGAPMSYWGGAFKEGEGDNPMRYAGGMLGGSWLSSLTADLGNGVFDGAWLVQNFENLHPSNSMWDKYYHVFANIDTEPPRFLEFERWWGGFFLMNREEIEWIVRNLFVGNSLWEGDLRARDGDRLDLRAIRSPIILFASMGDNITPPQQAFNWVADVYASTDDIKANGQVIVGMLHENIGHLGIFVSGKVAKKEHAQIVEVMKSIESLPPGLYAMKINEEKGAGGKIEYSVEFVEHRLEDISLRLNKVGRKDENIFEAVAEISKHNQRSYEMFVRPWVKMIANEPMAQALRTLHPLRLQRWILSDLNPMVAWLGPVAEQVKAQRRALPADAPLRKAERFGSSMISSLLDFYRDMRDGLTEQAFFELYGNLFLMGVEDPDREVPQAVTEPRQLAVVKESLAAIERGGYAEALVRTAALIKRHGQPFLLEQIELKRDLEASYAHLLPKMDRADWRQLRGVQEIICRYEPARALASLPKLLSNADERARYLQLLDAVAADPRFIEHGLDPEQKATLEKIRASLGQPAAARPAPKAAEKSVAKAVAKAPAKAASKPAAKPKAVSKTPAASKPAAKPAVAKAASKAAPKPAGKASAAAKAGAAPAPAVAARSLAAAKPVAKPAAKPVAAKPAAKAVAVATRSRSRKAAS</sequence>
<dbReference type="RefSeq" id="WP_170020867.1">
    <property type="nucleotide sequence ID" value="NZ_JABCSC020000001.1"/>
</dbReference>
<gene>
    <name evidence="2" type="ORF">HJ583_004820</name>
</gene>
<reference evidence="2 3" key="1">
    <citation type="submission" date="2020-06" db="EMBL/GenBank/DDBJ databases">
        <title>Draft genome of Uliginosibacterium sp. IMCC34675.</title>
        <authorList>
            <person name="Song J."/>
        </authorList>
    </citation>
    <scope>NUCLEOTIDE SEQUENCE [LARGE SCALE GENOMIC DNA]</scope>
    <source>
        <strain evidence="2 3">IMCC34675</strain>
    </source>
</reference>
<dbReference type="InterPro" id="IPR051321">
    <property type="entry name" value="PHA/PHB_synthase"/>
</dbReference>
<dbReference type="Proteomes" id="UP000778523">
    <property type="component" value="Unassembled WGS sequence"/>
</dbReference>
<dbReference type="Gene3D" id="3.40.50.1820">
    <property type="entry name" value="alpha/beta hydrolase"/>
    <property type="match status" value="1"/>
</dbReference>
<dbReference type="Pfam" id="PF11339">
    <property type="entry name" value="DUF3141"/>
    <property type="match status" value="1"/>
</dbReference>
<dbReference type="InterPro" id="IPR024501">
    <property type="entry name" value="DUF3141"/>
</dbReference>
<dbReference type="PANTHER" id="PTHR36837">
    <property type="entry name" value="POLY(3-HYDROXYALKANOATE) POLYMERASE SUBUNIT PHAC"/>
    <property type="match status" value="1"/>
</dbReference>
<dbReference type="InterPro" id="IPR029058">
    <property type="entry name" value="AB_hydrolase_fold"/>
</dbReference>
<feature type="compositionally biased region" description="Low complexity" evidence="1">
    <location>
        <begin position="779"/>
        <end position="868"/>
    </location>
</feature>
<name>A0ABX2IJ35_9RHOO</name>
<keyword evidence="3" id="KW-1185">Reference proteome</keyword>
<feature type="region of interest" description="Disordered" evidence="1">
    <location>
        <begin position="779"/>
        <end position="878"/>
    </location>
</feature>
<dbReference type="EMBL" id="JABCSC020000001">
    <property type="protein sequence ID" value="NSL54341.1"/>
    <property type="molecule type" value="Genomic_DNA"/>
</dbReference>
<evidence type="ECO:0000313" key="3">
    <source>
        <dbReference type="Proteomes" id="UP000778523"/>
    </source>
</evidence>
<proteinExistence type="predicted"/>
<comment type="caution">
    <text evidence="2">The sequence shown here is derived from an EMBL/GenBank/DDBJ whole genome shotgun (WGS) entry which is preliminary data.</text>
</comment>
<evidence type="ECO:0000256" key="1">
    <source>
        <dbReference type="SAM" id="MobiDB-lite"/>
    </source>
</evidence>
<protein>
    <submittedName>
        <fullName evidence="2">DUF3141 domain-containing protein</fullName>
    </submittedName>
</protein>